<dbReference type="STRING" id="1108044.GOOTI_090_00280"/>
<dbReference type="InterPro" id="IPR045864">
    <property type="entry name" value="aa-tRNA-synth_II/BPL/LPL"/>
</dbReference>
<dbReference type="RefSeq" id="WP_007238239.1">
    <property type="nucleotide sequence ID" value="NZ_BAFB01000090.1"/>
</dbReference>
<accession>H5TKJ0</accession>
<dbReference type="Proteomes" id="UP000005038">
    <property type="component" value="Unassembled WGS sequence"/>
</dbReference>
<keyword evidence="2" id="KW-1185">Reference proteome</keyword>
<dbReference type="Gene3D" id="3.30.930.10">
    <property type="entry name" value="Bira Bifunctional Protein, Domain 2"/>
    <property type="match status" value="1"/>
</dbReference>
<protein>
    <recommendedName>
        <fullName evidence="3">Aminoacyl-transfer RNA synthetases class-II family profile domain-containing protein</fullName>
    </recommendedName>
</protein>
<evidence type="ECO:0000313" key="1">
    <source>
        <dbReference type="EMBL" id="GAB33998.1"/>
    </source>
</evidence>
<sequence>MSISSEPTPLHNAHAEFRDELIQVGMLLPTGIDGLYGRGREYERVMSGVQRILSAAGREIHGDNVEVHRFPPIFPRASYEKTDYIASFPNLTGSINIFTGDDREHAALLADRAAGEEWDGHLHPGETMLVSAACHPSYELFYGKTLPSEGKVIDVGGYCFRHEPSIDPLRMQAFRMREFVTLGTPEQAMKHRAVWVEQGQSVLAELNLESVPVPANDPFFGRAGKMLAHNQTAENLKTELIVRLYGDLDDGTALMSGNYAQDHFGAPFNITDGEGHVAHTACVGIGADRICLAAIRMNGTNIDSWPSKIRARMGE</sequence>
<evidence type="ECO:0008006" key="3">
    <source>
        <dbReference type="Google" id="ProtNLM"/>
    </source>
</evidence>
<dbReference type="AlphaFoldDB" id="H5TKJ0"/>
<dbReference type="OrthoDB" id="583154at2"/>
<proteinExistence type="predicted"/>
<comment type="caution">
    <text evidence="1">The sequence shown here is derived from an EMBL/GenBank/DDBJ whole genome shotgun (WGS) entry which is preliminary data.</text>
</comment>
<organism evidence="1 2">
    <name type="scientific">Gordonia otitidis (strain DSM 44809 / CCUG 52243 / JCM 12355 / NBRC 100426 / IFM 10032)</name>
    <dbReference type="NCBI Taxonomy" id="1108044"/>
    <lineage>
        <taxon>Bacteria</taxon>
        <taxon>Bacillati</taxon>
        <taxon>Actinomycetota</taxon>
        <taxon>Actinomycetes</taxon>
        <taxon>Mycobacteriales</taxon>
        <taxon>Gordoniaceae</taxon>
        <taxon>Gordonia</taxon>
    </lineage>
</organism>
<name>H5TKJ0_GORO1</name>
<reference evidence="1" key="1">
    <citation type="submission" date="2012-02" db="EMBL/GenBank/DDBJ databases">
        <title>Whole genome shotgun sequence of Gordonia otitidis NBRC 100426.</title>
        <authorList>
            <person name="Yoshida I."/>
            <person name="Hosoyama A."/>
            <person name="Tsuchikane K."/>
            <person name="Katsumata H."/>
            <person name="Yamazaki S."/>
            <person name="Fujita N."/>
        </authorList>
    </citation>
    <scope>NUCLEOTIDE SEQUENCE [LARGE SCALE GENOMIC DNA]</scope>
    <source>
        <strain evidence="1">NBRC 100426</strain>
    </source>
</reference>
<gene>
    <name evidence="1" type="ORF">GOOTI_090_00280</name>
</gene>
<evidence type="ECO:0000313" key="2">
    <source>
        <dbReference type="Proteomes" id="UP000005038"/>
    </source>
</evidence>
<dbReference type="NCBIfam" id="NF005479">
    <property type="entry name" value="PRK07080.1"/>
    <property type="match status" value="1"/>
</dbReference>
<dbReference type="SUPFAM" id="SSF55681">
    <property type="entry name" value="Class II aaRS and biotin synthetases"/>
    <property type="match status" value="1"/>
</dbReference>
<dbReference type="EMBL" id="BAFB01000090">
    <property type="protein sequence ID" value="GAB33998.1"/>
    <property type="molecule type" value="Genomic_DNA"/>
</dbReference>